<organism evidence="2 3">
    <name type="scientific">Oedothorax gibbosus</name>
    <dbReference type="NCBI Taxonomy" id="931172"/>
    <lineage>
        <taxon>Eukaryota</taxon>
        <taxon>Metazoa</taxon>
        <taxon>Ecdysozoa</taxon>
        <taxon>Arthropoda</taxon>
        <taxon>Chelicerata</taxon>
        <taxon>Arachnida</taxon>
        <taxon>Araneae</taxon>
        <taxon>Araneomorphae</taxon>
        <taxon>Entelegynae</taxon>
        <taxon>Araneoidea</taxon>
        <taxon>Linyphiidae</taxon>
        <taxon>Erigoninae</taxon>
        <taxon>Oedothorax</taxon>
    </lineage>
</organism>
<evidence type="ECO:0000313" key="3">
    <source>
        <dbReference type="Proteomes" id="UP000827092"/>
    </source>
</evidence>
<dbReference type="Proteomes" id="UP000827092">
    <property type="component" value="Unassembled WGS sequence"/>
</dbReference>
<proteinExistence type="predicted"/>
<gene>
    <name evidence="2" type="ORF">JTE90_000810</name>
</gene>
<feature type="region of interest" description="Disordered" evidence="1">
    <location>
        <begin position="82"/>
        <end position="112"/>
    </location>
</feature>
<comment type="caution">
    <text evidence="2">The sequence shown here is derived from an EMBL/GenBank/DDBJ whole genome shotgun (WGS) entry which is preliminary data.</text>
</comment>
<reference evidence="2 3" key="1">
    <citation type="journal article" date="2022" name="Nat. Ecol. Evol.">
        <title>A masculinizing supergene underlies an exaggerated male reproductive morph in a spider.</title>
        <authorList>
            <person name="Hendrickx F."/>
            <person name="De Corte Z."/>
            <person name="Sonet G."/>
            <person name="Van Belleghem S.M."/>
            <person name="Kostlbacher S."/>
            <person name="Vangestel C."/>
        </authorList>
    </citation>
    <scope>NUCLEOTIDE SEQUENCE [LARGE SCALE GENOMIC DNA]</scope>
    <source>
        <strain evidence="2">W744_W776</strain>
    </source>
</reference>
<evidence type="ECO:0000256" key="1">
    <source>
        <dbReference type="SAM" id="MobiDB-lite"/>
    </source>
</evidence>
<accession>A0AAV6TDN3</accession>
<protein>
    <submittedName>
        <fullName evidence="2">Uncharacterized protein</fullName>
    </submittedName>
</protein>
<evidence type="ECO:0000313" key="2">
    <source>
        <dbReference type="EMBL" id="KAG8156056.1"/>
    </source>
</evidence>
<keyword evidence="3" id="KW-1185">Reference proteome</keyword>
<dbReference type="EMBL" id="JAFNEN010006354">
    <property type="protein sequence ID" value="KAG8156056.1"/>
    <property type="molecule type" value="Genomic_DNA"/>
</dbReference>
<sequence length="112" mass="11874">MSASYPGGNFGREPATRWAISLTPPRTQIWTNDCTSDNRYGPPPEFPLASSCPGIVHHLSGPNVCAQTPPLHKCRRAGLGAPARVGNGDPECGRTPPPACTFISPPGLFKTH</sequence>
<name>A0AAV6TDN3_9ARAC</name>
<dbReference type="AlphaFoldDB" id="A0AAV6TDN3"/>